<keyword evidence="1" id="KW-0812">Transmembrane</keyword>
<keyword evidence="1" id="KW-1133">Transmembrane helix</keyword>
<feature type="transmembrane region" description="Helical" evidence="1">
    <location>
        <begin position="12"/>
        <end position="32"/>
    </location>
</feature>
<dbReference type="InterPro" id="IPR047676">
    <property type="entry name" value="FxLYD_dom"/>
</dbReference>
<sequence length="187" mass="21203">MSTETKNPNQSTVALVVFLFCGLAIALMFMAINRVREESEASQLRHVASTSEPRTEPVDSAALAKIDRETKEYEKLLDKKIEEASKKAETEIDFNGLIFLKKKESWDDSDSGLRYITGVIENRTGKKLSYASIKYKIFEKGGEEVVETPFDNINGLDVGEKWRFKVMVRYEEALKYSVDEVTGIAQM</sequence>
<gene>
    <name evidence="2" type="ORF">UFOVP349_24</name>
</gene>
<organism evidence="2">
    <name type="scientific">uncultured Caudovirales phage</name>
    <dbReference type="NCBI Taxonomy" id="2100421"/>
    <lineage>
        <taxon>Viruses</taxon>
        <taxon>Duplodnaviria</taxon>
        <taxon>Heunggongvirae</taxon>
        <taxon>Uroviricota</taxon>
        <taxon>Caudoviricetes</taxon>
        <taxon>Peduoviridae</taxon>
        <taxon>Maltschvirus</taxon>
        <taxon>Maltschvirus maltsch</taxon>
    </lineage>
</organism>
<keyword evidence="1" id="KW-0472">Membrane</keyword>
<evidence type="ECO:0000256" key="1">
    <source>
        <dbReference type="SAM" id="Phobius"/>
    </source>
</evidence>
<dbReference type="NCBIfam" id="NF038353">
    <property type="entry name" value="FxLYD_dom"/>
    <property type="match status" value="1"/>
</dbReference>
<proteinExistence type="predicted"/>
<protein>
    <submittedName>
        <fullName evidence="2">Uncharacterized protein</fullName>
    </submittedName>
</protein>
<accession>A0A6J5M197</accession>
<dbReference type="EMBL" id="LR796357">
    <property type="protein sequence ID" value="CAB4139263.1"/>
    <property type="molecule type" value="Genomic_DNA"/>
</dbReference>
<reference evidence="2" key="1">
    <citation type="submission" date="2020-04" db="EMBL/GenBank/DDBJ databases">
        <authorList>
            <person name="Chiriac C."/>
            <person name="Salcher M."/>
            <person name="Ghai R."/>
            <person name="Kavagutti S V."/>
        </authorList>
    </citation>
    <scope>NUCLEOTIDE SEQUENCE</scope>
</reference>
<name>A0A6J5M197_9CAUD</name>
<evidence type="ECO:0000313" key="2">
    <source>
        <dbReference type="EMBL" id="CAB4139263.1"/>
    </source>
</evidence>